<keyword evidence="1 4" id="KW-0808">Transferase</keyword>
<feature type="domain" description="N-acetyltransferase" evidence="3">
    <location>
        <begin position="1"/>
        <end position="146"/>
    </location>
</feature>
<dbReference type="RefSeq" id="WP_343042437.1">
    <property type="nucleotide sequence ID" value="NZ_WOCA01000021.1"/>
</dbReference>
<proteinExistence type="predicted"/>
<dbReference type="Gene3D" id="3.40.630.30">
    <property type="match status" value="1"/>
</dbReference>
<evidence type="ECO:0000256" key="2">
    <source>
        <dbReference type="ARBA" id="ARBA00023315"/>
    </source>
</evidence>
<sequence length="146" mass="16660">MTIRKATFDETQRILDYALVVLKESTMGFVKPRVEIANLIMAPILADGGYYLIYEKNRTIHGWIGVGTIYDSYSEEVVGTIPEVYVFPAYRGQGVAEKLFHEAFRHLKTENVNKVQLNVFAGNHAKKLYEKIGFHDVSTLMEKDLD</sequence>
<evidence type="ECO:0000313" key="4">
    <source>
        <dbReference type="EMBL" id="MUK90418.1"/>
    </source>
</evidence>
<dbReference type="Pfam" id="PF00583">
    <property type="entry name" value="Acetyltransf_1"/>
    <property type="match status" value="1"/>
</dbReference>
<name>A0A6N8FRJ0_9BACI</name>
<dbReference type="PROSITE" id="PS51186">
    <property type="entry name" value="GNAT"/>
    <property type="match status" value="1"/>
</dbReference>
<evidence type="ECO:0000256" key="1">
    <source>
        <dbReference type="ARBA" id="ARBA00022679"/>
    </source>
</evidence>
<gene>
    <name evidence="4" type="ORF">GMD78_18830</name>
</gene>
<protein>
    <submittedName>
        <fullName evidence="4">GNAT family N-acetyltransferase</fullName>
    </submittedName>
</protein>
<dbReference type="InterPro" id="IPR016181">
    <property type="entry name" value="Acyl_CoA_acyltransferase"/>
</dbReference>
<dbReference type="InterPro" id="IPR000182">
    <property type="entry name" value="GNAT_dom"/>
</dbReference>
<keyword evidence="2" id="KW-0012">Acyltransferase</keyword>
<dbReference type="Proteomes" id="UP000469125">
    <property type="component" value="Unassembled WGS sequence"/>
</dbReference>
<dbReference type="SUPFAM" id="SSF55729">
    <property type="entry name" value="Acyl-CoA N-acyltransferases (Nat)"/>
    <property type="match status" value="1"/>
</dbReference>
<evidence type="ECO:0000313" key="5">
    <source>
        <dbReference type="Proteomes" id="UP000469125"/>
    </source>
</evidence>
<dbReference type="CDD" id="cd04301">
    <property type="entry name" value="NAT_SF"/>
    <property type="match status" value="1"/>
</dbReference>
<evidence type="ECO:0000259" key="3">
    <source>
        <dbReference type="PROSITE" id="PS51186"/>
    </source>
</evidence>
<accession>A0A6N8FRJ0</accession>
<organism evidence="4 5">
    <name type="scientific">Ornithinibacillus caprae</name>
    <dbReference type="NCBI Taxonomy" id="2678566"/>
    <lineage>
        <taxon>Bacteria</taxon>
        <taxon>Bacillati</taxon>
        <taxon>Bacillota</taxon>
        <taxon>Bacilli</taxon>
        <taxon>Bacillales</taxon>
        <taxon>Bacillaceae</taxon>
        <taxon>Ornithinibacillus</taxon>
    </lineage>
</organism>
<dbReference type="InterPro" id="IPR050680">
    <property type="entry name" value="YpeA/RimI_acetyltransf"/>
</dbReference>
<comment type="caution">
    <text evidence="4">The sequence shown here is derived from an EMBL/GenBank/DDBJ whole genome shotgun (WGS) entry which is preliminary data.</text>
</comment>
<reference evidence="4 5" key="1">
    <citation type="submission" date="2019-11" db="EMBL/GenBank/DDBJ databases">
        <authorList>
            <person name="Li X."/>
        </authorList>
    </citation>
    <scope>NUCLEOTIDE SEQUENCE [LARGE SCALE GENOMIC DNA]</scope>
    <source>
        <strain evidence="4 5">L9</strain>
    </source>
</reference>
<dbReference type="AlphaFoldDB" id="A0A6N8FRJ0"/>
<dbReference type="EMBL" id="WOCA01000021">
    <property type="protein sequence ID" value="MUK90418.1"/>
    <property type="molecule type" value="Genomic_DNA"/>
</dbReference>
<dbReference type="PANTHER" id="PTHR43420">
    <property type="entry name" value="ACETYLTRANSFERASE"/>
    <property type="match status" value="1"/>
</dbReference>
<keyword evidence="5" id="KW-1185">Reference proteome</keyword>
<dbReference type="GO" id="GO:0016747">
    <property type="term" value="F:acyltransferase activity, transferring groups other than amino-acyl groups"/>
    <property type="evidence" value="ECO:0007669"/>
    <property type="project" value="InterPro"/>
</dbReference>